<feature type="chain" id="PRO_5011584056" description="Oxidoreductase molybdopterin-binding domain-containing protein" evidence="1">
    <location>
        <begin position="28"/>
        <end position="161"/>
    </location>
</feature>
<dbReference type="InterPro" id="IPR036374">
    <property type="entry name" value="OxRdtase_Mopterin-bd_sf"/>
</dbReference>
<name>A0A1I4J0B3_9RHOB</name>
<dbReference type="SUPFAM" id="SSF56524">
    <property type="entry name" value="Oxidoreductase molybdopterin-binding domain"/>
    <property type="match status" value="1"/>
</dbReference>
<protein>
    <recommendedName>
        <fullName evidence="4">Oxidoreductase molybdopterin-binding domain-containing protein</fullName>
    </recommendedName>
</protein>
<organism evidence="2 3">
    <name type="scientific">Loktanella salsilacus</name>
    <dbReference type="NCBI Taxonomy" id="195913"/>
    <lineage>
        <taxon>Bacteria</taxon>
        <taxon>Pseudomonadati</taxon>
        <taxon>Pseudomonadota</taxon>
        <taxon>Alphaproteobacteria</taxon>
        <taxon>Rhodobacterales</taxon>
        <taxon>Roseobacteraceae</taxon>
        <taxon>Loktanella</taxon>
    </lineage>
</organism>
<dbReference type="Gene3D" id="3.90.420.10">
    <property type="entry name" value="Oxidoreductase, molybdopterin-binding domain"/>
    <property type="match status" value="1"/>
</dbReference>
<dbReference type="AlphaFoldDB" id="A0A1I4J0B3"/>
<gene>
    <name evidence="2" type="ORF">SAMN04488004_1313</name>
</gene>
<sequence>MKMGRIWNATAIGALFCMAGYATIASAQDVLLTVTVDEVRHEFSLDDLKDLPVSTIETTTIWTDGLQVFEGVAVQALLDSLSVTEGTIKATAINEYAVDIPVSDVVENGPVVAYSNNGQPMLRREKGPLWIVYPYDSDRAYQTKTIYNRSIWQLDRLEINR</sequence>
<dbReference type="STRING" id="195913.SAMN04488004_1313"/>
<evidence type="ECO:0000313" key="3">
    <source>
        <dbReference type="Proteomes" id="UP000199550"/>
    </source>
</evidence>
<feature type="signal peptide" evidence="1">
    <location>
        <begin position="1"/>
        <end position="27"/>
    </location>
</feature>
<accession>A0A1I4J0B3</accession>
<keyword evidence="3" id="KW-1185">Reference proteome</keyword>
<keyword evidence="1" id="KW-0732">Signal</keyword>
<evidence type="ECO:0000313" key="2">
    <source>
        <dbReference type="EMBL" id="SFL59571.1"/>
    </source>
</evidence>
<reference evidence="2 3" key="1">
    <citation type="submission" date="2016-10" db="EMBL/GenBank/DDBJ databases">
        <authorList>
            <person name="de Groot N.N."/>
        </authorList>
    </citation>
    <scope>NUCLEOTIDE SEQUENCE [LARGE SCALE GENOMIC DNA]</scope>
    <source>
        <strain evidence="2 3">DSM 16199</strain>
    </source>
</reference>
<dbReference type="EMBL" id="FOTF01000031">
    <property type="protein sequence ID" value="SFL59571.1"/>
    <property type="molecule type" value="Genomic_DNA"/>
</dbReference>
<dbReference type="Proteomes" id="UP000199550">
    <property type="component" value="Unassembled WGS sequence"/>
</dbReference>
<evidence type="ECO:0000256" key="1">
    <source>
        <dbReference type="SAM" id="SignalP"/>
    </source>
</evidence>
<evidence type="ECO:0008006" key="4">
    <source>
        <dbReference type="Google" id="ProtNLM"/>
    </source>
</evidence>
<proteinExistence type="predicted"/>
<dbReference type="RefSeq" id="WP_245754302.1">
    <property type="nucleotide sequence ID" value="NZ_FOTF01000031.1"/>
</dbReference>